<evidence type="ECO:0000256" key="4">
    <source>
        <dbReference type="SAM" id="MobiDB-lite"/>
    </source>
</evidence>
<evidence type="ECO:0000313" key="6">
    <source>
        <dbReference type="EMBL" id="GMA85449.1"/>
    </source>
</evidence>
<feature type="region of interest" description="Disordered" evidence="4">
    <location>
        <begin position="124"/>
        <end position="165"/>
    </location>
</feature>
<dbReference type="EMBL" id="BSUZ01000001">
    <property type="protein sequence ID" value="GMA85449.1"/>
    <property type="molecule type" value="Genomic_DNA"/>
</dbReference>
<keyword evidence="1" id="KW-0547">Nucleotide-binding</keyword>
<sequence>MPETPSLRDLLDAAVSGVGGVQRPGQVQMARAVEHAVEAEEHLLVQAGTGTGKSLAYLVPAIAHAVATRRPAIVATATLALQAQVVDRDLPRIADALAPALGRRPTYGLVKGRRNYLCRHKARRRVPERRRGRAVPDLHRARPGREPARRRGAAAARVGRRDGVR</sequence>
<dbReference type="Gene3D" id="3.40.50.300">
    <property type="entry name" value="P-loop containing nucleotide triphosphate hydrolases"/>
    <property type="match status" value="1"/>
</dbReference>
<accession>A0ABQ6JDD6</accession>
<evidence type="ECO:0000259" key="5">
    <source>
        <dbReference type="PROSITE" id="PS51193"/>
    </source>
</evidence>
<gene>
    <name evidence="6" type="ORF">GCM10025868_06990</name>
</gene>
<reference evidence="7" key="1">
    <citation type="journal article" date="2019" name="Int. J. Syst. Evol. Microbiol.">
        <title>The Global Catalogue of Microorganisms (GCM) 10K type strain sequencing project: providing services to taxonomists for standard genome sequencing and annotation.</title>
        <authorList>
            <consortium name="The Broad Institute Genomics Platform"/>
            <consortium name="The Broad Institute Genome Sequencing Center for Infectious Disease"/>
            <person name="Wu L."/>
            <person name="Ma J."/>
        </authorList>
    </citation>
    <scope>NUCLEOTIDE SEQUENCE [LARGE SCALE GENOMIC DNA]</scope>
    <source>
        <strain evidence="7">NBRC 108730</strain>
    </source>
</reference>
<keyword evidence="7" id="KW-1185">Reference proteome</keyword>
<keyword evidence="3" id="KW-0067">ATP-binding</keyword>
<dbReference type="SUPFAM" id="SSF52540">
    <property type="entry name" value="P-loop containing nucleoside triphosphate hydrolases"/>
    <property type="match status" value="1"/>
</dbReference>
<dbReference type="InterPro" id="IPR011545">
    <property type="entry name" value="DEAD/DEAH_box_helicase_dom"/>
</dbReference>
<protein>
    <recommendedName>
        <fullName evidence="5">Helicase ATP-binding domain-containing protein</fullName>
    </recommendedName>
</protein>
<name>A0ABQ6JDD6_9ACTN</name>
<dbReference type="InterPro" id="IPR027417">
    <property type="entry name" value="P-loop_NTPase"/>
</dbReference>
<proteinExistence type="predicted"/>
<comment type="caution">
    <text evidence="6">The sequence shown here is derived from an EMBL/GenBank/DDBJ whole genome shotgun (WGS) entry which is preliminary data.</text>
</comment>
<dbReference type="InterPro" id="IPR014013">
    <property type="entry name" value="Helic_SF1/SF2_ATP-bd_DinG/Rad3"/>
</dbReference>
<dbReference type="Proteomes" id="UP001157017">
    <property type="component" value="Unassembled WGS sequence"/>
</dbReference>
<feature type="compositionally biased region" description="Basic and acidic residues" evidence="4">
    <location>
        <begin position="134"/>
        <end position="149"/>
    </location>
</feature>
<feature type="domain" description="Helicase ATP-binding" evidence="5">
    <location>
        <begin position="12"/>
        <end position="165"/>
    </location>
</feature>
<dbReference type="Pfam" id="PF00270">
    <property type="entry name" value="DEAD"/>
    <property type="match status" value="1"/>
</dbReference>
<evidence type="ECO:0000256" key="2">
    <source>
        <dbReference type="ARBA" id="ARBA00022801"/>
    </source>
</evidence>
<evidence type="ECO:0000313" key="7">
    <source>
        <dbReference type="Proteomes" id="UP001157017"/>
    </source>
</evidence>
<evidence type="ECO:0000256" key="3">
    <source>
        <dbReference type="ARBA" id="ARBA00022840"/>
    </source>
</evidence>
<evidence type="ECO:0000256" key="1">
    <source>
        <dbReference type="ARBA" id="ARBA00022741"/>
    </source>
</evidence>
<feature type="compositionally biased region" description="Basic residues" evidence="4">
    <location>
        <begin position="124"/>
        <end position="133"/>
    </location>
</feature>
<organism evidence="6 7">
    <name type="scientific">Angustibacter aerolatus</name>
    <dbReference type="NCBI Taxonomy" id="1162965"/>
    <lineage>
        <taxon>Bacteria</taxon>
        <taxon>Bacillati</taxon>
        <taxon>Actinomycetota</taxon>
        <taxon>Actinomycetes</taxon>
        <taxon>Kineosporiales</taxon>
        <taxon>Kineosporiaceae</taxon>
    </lineage>
</organism>
<keyword evidence="2" id="KW-0378">Hydrolase</keyword>
<dbReference type="PROSITE" id="PS51193">
    <property type="entry name" value="HELICASE_ATP_BIND_2"/>
    <property type="match status" value="1"/>
</dbReference>